<feature type="transmembrane region" description="Helical" evidence="12">
    <location>
        <begin position="248"/>
        <end position="268"/>
    </location>
</feature>
<evidence type="ECO:0000256" key="8">
    <source>
        <dbReference type="ARBA" id="ARBA00023133"/>
    </source>
</evidence>
<evidence type="ECO:0000256" key="1">
    <source>
        <dbReference type="ARBA" id="ARBA00004141"/>
    </source>
</evidence>
<dbReference type="GO" id="GO:0006784">
    <property type="term" value="P:heme A biosynthetic process"/>
    <property type="evidence" value="ECO:0007669"/>
    <property type="project" value="InterPro"/>
</dbReference>
<comment type="pathway">
    <text evidence="11">Porphyrin-containing compound metabolism.</text>
</comment>
<dbReference type="GO" id="GO:0046872">
    <property type="term" value="F:metal ion binding"/>
    <property type="evidence" value="ECO:0007669"/>
    <property type="project" value="UniProtKB-KW"/>
</dbReference>
<dbReference type="GO" id="GO:0016491">
    <property type="term" value="F:oxidoreductase activity"/>
    <property type="evidence" value="ECO:0007669"/>
    <property type="project" value="UniProtKB-KW"/>
</dbReference>
<dbReference type="RefSeq" id="WP_108531143.1">
    <property type="nucleotide sequence ID" value="NZ_PYHP01000022.1"/>
</dbReference>
<keyword evidence="2" id="KW-1003">Cell membrane</keyword>
<dbReference type="Pfam" id="PF02628">
    <property type="entry name" value="COX15-CtaA"/>
    <property type="match status" value="1"/>
</dbReference>
<feature type="transmembrane region" description="Helical" evidence="12">
    <location>
        <begin position="94"/>
        <end position="116"/>
    </location>
</feature>
<gene>
    <name evidence="13" type="ORF">C8Z91_09040</name>
</gene>
<dbReference type="GO" id="GO:0016020">
    <property type="term" value="C:membrane"/>
    <property type="evidence" value="ECO:0007669"/>
    <property type="project" value="UniProtKB-SubCell"/>
</dbReference>
<evidence type="ECO:0000256" key="2">
    <source>
        <dbReference type="ARBA" id="ARBA00022475"/>
    </source>
</evidence>
<evidence type="ECO:0000256" key="3">
    <source>
        <dbReference type="ARBA" id="ARBA00022692"/>
    </source>
</evidence>
<proteinExistence type="predicted"/>
<organism evidence="13 14">
    <name type="scientific">Paenibacillus elgii</name>
    <dbReference type="NCBI Taxonomy" id="189691"/>
    <lineage>
        <taxon>Bacteria</taxon>
        <taxon>Bacillati</taxon>
        <taxon>Bacillota</taxon>
        <taxon>Bacilli</taxon>
        <taxon>Bacillales</taxon>
        <taxon>Paenibacillaceae</taxon>
        <taxon>Paenibacillus</taxon>
    </lineage>
</organism>
<dbReference type="InterPro" id="IPR003780">
    <property type="entry name" value="COX15/CtaA_fam"/>
</dbReference>
<reference evidence="13 14" key="1">
    <citation type="submission" date="2018-03" db="EMBL/GenBank/DDBJ databases">
        <title>Genome sequence of Paenibacillus elgii strain AC13 an antimicrobial compound producing bacteria.</title>
        <authorList>
            <person name="Kurokawa A.S."/>
            <person name="Araujo J.F."/>
            <person name="Costa R.A."/>
            <person name="Ortega D.B."/>
            <person name="Pires A.S."/>
            <person name="Pappas G.J.Jr."/>
            <person name="Franco O.L."/>
            <person name="Barreto C."/>
            <person name="Magalhaes B.S."/>
            <person name="Kruger R.H."/>
        </authorList>
    </citation>
    <scope>NUCLEOTIDE SEQUENCE [LARGE SCALE GENOMIC DNA]</scope>
    <source>
        <strain evidence="13 14">AC13</strain>
    </source>
</reference>
<evidence type="ECO:0000256" key="12">
    <source>
        <dbReference type="SAM" id="Phobius"/>
    </source>
</evidence>
<evidence type="ECO:0000256" key="4">
    <source>
        <dbReference type="ARBA" id="ARBA00022723"/>
    </source>
</evidence>
<feature type="transmembrane region" description="Helical" evidence="12">
    <location>
        <begin position="215"/>
        <end position="236"/>
    </location>
</feature>
<evidence type="ECO:0000256" key="7">
    <source>
        <dbReference type="ARBA" id="ARBA00023004"/>
    </source>
</evidence>
<name>A0A2T6G5Y0_9BACL</name>
<evidence type="ECO:0000256" key="5">
    <source>
        <dbReference type="ARBA" id="ARBA00022989"/>
    </source>
</evidence>
<feature type="transmembrane region" description="Helical" evidence="12">
    <location>
        <begin position="165"/>
        <end position="184"/>
    </location>
</feature>
<keyword evidence="9 12" id="KW-0472">Membrane</keyword>
<dbReference type="InterPro" id="IPR050450">
    <property type="entry name" value="COX15/CtaA_HemeA_synthase"/>
</dbReference>
<keyword evidence="10" id="KW-1015">Disulfide bond</keyword>
<keyword evidence="8" id="KW-0350">Heme biosynthesis</keyword>
<dbReference type="PANTHER" id="PTHR35457">
    <property type="entry name" value="HEME A SYNTHASE"/>
    <property type="match status" value="1"/>
</dbReference>
<sequence>MLRMNIQRWLKRLSFASMAGMFLILLMGALVTKTESGRGCGDDWPLCNGKFVPAYTIESLIEYSHRFVVGVVGMILLATTILVLLYSKRKDAKWYVGGAMLFTVLQAILGAMAVVWPQSGPVLALHFGFSLLSFAFTMLLYLVYTKFGEAMHRGDGTRLTKGVRIAIWGILIYSYVVVYLGAYVRHSQSTGGCIGWPLCNGQVIPELSGATGIVFMHRVAAAVLGIAILVLFLVVRMQAHTDSAIYRATRLSLVLIILQILSGGFVTLAMGYDIYLLASMLHALLISCLFGILCYLGITSLHAAEGKVQAYAAPRLP</sequence>
<comment type="subcellular location">
    <subcellularLocation>
        <location evidence="1">Membrane</location>
        <topology evidence="1">Multi-pass membrane protein</topology>
    </subcellularLocation>
</comment>
<evidence type="ECO:0000256" key="9">
    <source>
        <dbReference type="ARBA" id="ARBA00023136"/>
    </source>
</evidence>
<evidence type="ECO:0000256" key="11">
    <source>
        <dbReference type="ARBA" id="ARBA00023444"/>
    </source>
</evidence>
<keyword evidence="4" id="KW-0479">Metal-binding</keyword>
<feature type="transmembrane region" description="Helical" evidence="12">
    <location>
        <begin position="274"/>
        <end position="298"/>
    </location>
</feature>
<evidence type="ECO:0000313" key="14">
    <source>
        <dbReference type="Proteomes" id="UP000244184"/>
    </source>
</evidence>
<feature type="transmembrane region" description="Helical" evidence="12">
    <location>
        <begin position="122"/>
        <end position="144"/>
    </location>
</feature>
<keyword evidence="7" id="KW-0408">Iron</keyword>
<keyword evidence="5 12" id="KW-1133">Transmembrane helix</keyword>
<accession>A0A2T6G5Y0</accession>
<evidence type="ECO:0000256" key="6">
    <source>
        <dbReference type="ARBA" id="ARBA00023002"/>
    </source>
</evidence>
<evidence type="ECO:0000256" key="10">
    <source>
        <dbReference type="ARBA" id="ARBA00023157"/>
    </source>
</evidence>
<evidence type="ECO:0000313" key="13">
    <source>
        <dbReference type="EMBL" id="PUA39561.1"/>
    </source>
</evidence>
<comment type="caution">
    <text evidence="13">The sequence shown here is derived from an EMBL/GenBank/DDBJ whole genome shotgun (WGS) entry which is preliminary data.</text>
</comment>
<protein>
    <submittedName>
        <fullName evidence="13">Heme A synthase</fullName>
    </submittedName>
</protein>
<dbReference type="EMBL" id="PYHP01000022">
    <property type="protein sequence ID" value="PUA39561.1"/>
    <property type="molecule type" value="Genomic_DNA"/>
</dbReference>
<dbReference type="Proteomes" id="UP000244184">
    <property type="component" value="Unassembled WGS sequence"/>
</dbReference>
<keyword evidence="6" id="KW-0560">Oxidoreductase</keyword>
<feature type="transmembrane region" description="Helical" evidence="12">
    <location>
        <begin position="12"/>
        <end position="31"/>
    </location>
</feature>
<dbReference type="AlphaFoldDB" id="A0A2T6G5Y0"/>
<dbReference type="PANTHER" id="PTHR35457:SF1">
    <property type="entry name" value="HEME A SYNTHASE"/>
    <property type="match status" value="1"/>
</dbReference>
<keyword evidence="3 12" id="KW-0812">Transmembrane</keyword>
<feature type="transmembrane region" description="Helical" evidence="12">
    <location>
        <begin position="67"/>
        <end position="87"/>
    </location>
</feature>